<comment type="similarity">
    <text evidence="2">Belongs to the AB hydrolase superfamily. Lipase family. Class 3 subfamily.</text>
</comment>
<evidence type="ECO:0000313" key="8">
    <source>
        <dbReference type="EMBL" id="EGG11673.1"/>
    </source>
</evidence>
<gene>
    <name evidence="8" type="ORF">MELLADRAFT_90949</name>
</gene>
<dbReference type="Gene3D" id="3.40.50.1820">
    <property type="entry name" value="alpha/beta hydrolase"/>
    <property type="match status" value="1"/>
</dbReference>
<evidence type="ECO:0000256" key="4">
    <source>
        <dbReference type="ARBA" id="ARBA00048461"/>
    </source>
</evidence>
<dbReference type="VEuPathDB" id="FungiDB:MELLADRAFT_90949"/>
<accession>F4R853</accession>
<dbReference type="HOGENOM" id="CLU_029867_0_0_1"/>
<dbReference type="KEGG" id="mlr:MELLADRAFT_90949"/>
<dbReference type="PANTHER" id="PTHR45856">
    <property type="entry name" value="ALPHA/BETA-HYDROLASES SUPERFAMILY PROTEIN"/>
    <property type="match status" value="1"/>
</dbReference>
<keyword evidence="6" id="KW-1133">Transmembrane helix</keyword>
<sequence length="635" mass="70579">MSQILKDYQNLKSNDSTNLSGLSGKEAKPDRYPAPFKDHASAEFLSMSGEEEKAYYDQTALTAHAIDLQRSAKHRSSWRYRFEALPIVALFKSMFTAMYHASMVLINNPMAPVTDTTNWLYAVVAYTLIYVTLFIVNCGLVAMQLLGVPKIISYFSRTWGSAMYDKQRKTVDSARKVLSGNPEDYLLPLKVRSHPDMATYAASYRRHLEFNVDVAKTILLMSSIVYERNTTFVQKAADYPDSARLYLLKSEEFMYRLGVEWGCQFISVADFQNVSGPFAGAFYNLDNEGNPFMVVVFKGTSPEALTEWITDATFDQEMCIDALAFLVLGMGFAHSGFYSSLFPSANSGAKMWPYMRIIETVKMVAQRAYDNQINDTGPKRKLNLFVGGHSLGAGMASLFYARLLESPGDLGENIVLRDAYCFGTPRACGAKLASRVEYNLRKPENLGRTLWRVANRSSSRWIGDVVTRVPPGLADRRENRANLKEGSLLSYAAIGVPIDLTPNRIAPFYTVGDVPSGYQVKVVKALREPEHELEDAKREESGFFPPHPIAFMDKIMSTAIPMLHDHFPGSYFAALRKVGAQVFDKSDSPSSDGKTPSSPQRALGHESSRANKMSPETHIFNLGAGNATSANLTAG</sequence>
<feature type="compositionally biased region" description="Polar residues" evidence="5">
    <location>
        <begin position="626"/>
        <end position="635"/>
    </location>
</feature>
<name>F4R853_MELLP</name>
<dbReference type="Pfam" id="PF01764">
    <property type="entry name" value="Lipase_3"/>
    <property type="match status" value="1"/>
</dbReference>
<evidence type="ECO:0000256" key="5">
    <source>
        <dbReference type="SAM" id="MobiDB-lite"/>
    </source>
</evidence>
<keyword evidence="6" id="KW-0472">Membrane</keyword>
<feature type="domain" description="Fungal lipase-type" evidence="7">
    <location>
        <begin position="294"/>
        <end position="471"/>
    </location>
</feature>
<evidence type="ECO:0000256" key="1">
    <source>
        <dbReference type="ARBA" id="ARBA00023157"/>
    </source>
</evidence>
<evidence type="ECO:0000313" key="9">
    <source>
        <dbReference type="Proteomes" id="UP000001072"/>
    </source>
</evidence>
<dbReference type="PANTHER" id="PTHR45856:SF24">
    <property type="entry name" value="FUNGAL LIPASE-LIKE DOMAIN-CONTAINING PROTEIN"/>
    <property type="match status" value="1"/>
</dbReference>
<dbReference type="GO" id="GO:0006629">
    <property type="term" value="P:lipid metabolic process"/>
    <property type="evidence" value="ECO:0007669"/>
    <property type="project" value="InterPro"/>
</dbReference>
<dbReference type="AlphaFoldDB" id="F4R853"/>
<feature type="transmembrane region" description="Helical" evidence="6">
    <location>
        <begin position="80"/>
        <end position="99"/>
    </location>
</feature>
<feature type="compositionally biased region" description="Polar residues" evidence="5">
    <location>
        <begin position="10"/>
        <end position="21"/>
    </location>
</feature>
<dbReference type="EMBL" id="GL883092">
    <property type="protein sequence ID" value="EGG11673.1"/>
    <property type="molecule type" value="Genomic_DNA"/>
</dbReference>
<feature type="region of interest" description="Disordered" evidence="5">
    <location>
        <begin position="1"/>
        <end position="33"/>
    </location>
</feature>
<keyword evidence="9" id="KW-1185">Reference proteome</keyword>
<dbReference type="eggNOG" id="ENOG502S1XT">
    <property type="taxonomic scope" value="Eukaryota"/>
</dbReference>
<feature type="transmembrane region" description="Helical" evidence="6">
    <location>
        <begin position="119"/>
        <end position="147"/>
    </location>
</feature>
<dbReference type="Proteomes" id="UP000001072">
    <property type="component" value="Unassembled WGS sequence"/>
</dbReference>
<evidence type="ECO:0000256" key="2">
    <source>
        <dbReference type="ARBA" id="ARBA00043996"/>
    </source>
</evidence>
<dbReference type="OrthoDB" id="426718at2759"/>
<dbReference type="RefSeq" id="XP_007405308.1">
    <property type="nucleotide sequence ID" value="XM_007405246.1"/>
</dbReference>
<proteinExistence type="inferred from homology"/>
<dbReference type="GeneID" id="18935737"/>
<dbReference type="InterPro" id="IPR029058">
    <property type="entry name" value="AB_hydrolase_fold"/>
</dbReference>
<protein>
    <recommendedName>
        <fullName evidence="7">Fungal lipase-type domain-containing protein</fullName>
    </recommendedName>
</protein>
<comment type="catalytic activity">
    <reaction evidence="4">
        <text>a monoacylglycerol + H2O = glycerol + a fatty acid + H(+)</text>
        <dbReference type="Rhea" id="RHEA:15245"/>
        <dbReference type="ChEBI" id="CHEBI:15377"/>
        <dbReference type="ChEBI" id="CHEBI:15378"/>
        <dbReference type="ChEBI" id="CHEBI:17408"/>
        <dbReference type="ChEBI" id="CHEBI:17754"/>
        <dbReference type="ChEBI" id="CHEBI:28868"/>
    </reaction>
</comment>
<comment type="catalytic activity">
    <reaction evidence="3">
        <text>a diacylglycerol + H2O = a monoacylglycerol + a fatty acid + H(+)</text>
        <dbReference type="Rhea" id="RHEA:32731"/>
        <dbReference type="ChEBI" id="CHEBI:15377"/>
        <dbReference type="ChEBI" id="CHEBI:15378"/>
        <dbReference type="ChEBI" id="CHEBI:17408"/>
        <dbReference type="ChEBI" id="CHEBI:18035"/>
        <dbReference type="ChEBI" id="CHEBI:28868"/>
    </reaction>
</comment>
<keyword evidence="6" id="KW-0812">Transmembrane</keyword>
<dbReference type="STRING" id="747676.F4R853"/>
<dbReference type="CDD" id="cd00519">
    <property type="entry name" value="Lipase_3"/>
    <property type="match status" value="1"/>
</dbReference>
<reference evidence="9" key="1">
    <citation type="journal article" date="2011" name="Proc. Natl. Acad. Sci. U.S.A.">
        <title>Obligate biotrophy features unraveled by the genomic analysis of rust fungi.</title>
        <authorList>
            <person name="Duplessis S."/>
            <person name="Cuomo C.A."/>
            <person name="Lin Y.-C."/>
            <person name="Aerts A."/>
            <person name="Tisserant E."/>
            <person name="Veneault-Fourrey C."/>
            <person name="Joly D.L."/>
            <person name="Hacquard S."/>
            <person name="Amselem J."/>
            <person name="Cantarel B.L."/>
            <person name="Chiu R."/>
            <person name="Coutinho P.M."/>
            <person name="Feau N."/>
            <person name="Field M."/>
            <person name="Frey P."/>
            <person name="Gelhaye E."/>
            <person name="Goldberg J."/>
            <person name="Grabherr M.G."/>
            <person name="Kodira C.D."/>
            <person name="Kohler A."/>
            <person name="Kuees U."/>
            <person name="Lindquist E.A."/>
            <person name="Lucas S.M."/>
            <person name="Mago R."/>
            <person name="Mauceli E."/>
            <person name="Morin E."/>
            <person name="Murat C."/>
            <person name="Pangilinan J.L."/>
            <person name="Park R."/>
            <person name="Pearson M."/>
            <person name="Quesneville H."/>
            <person name="Rouhier N."/>
            <person name="Sakthikumar S."/>
            <person name="Salamov A.A."/>
            <person name="Schmutz J."/>
            <person name="Selles B."/>
            <person name="Shapiro H."/>
            <person name="Tanguay P."/>
            <person name="Tuskan G.A."/>
            <person name="Henrissat B."/>
            <person name="Van de Peer Y."/>
            <person name="Rouze P."/>
            <person name="Ellis J.G."/>
            <person name="Dodds P.N."/>
            <person name="Schein J.E."/>
            <person name="Zhong S."/>
            <person name="Hamelin R.C."/>
            <person name="Grigoriev I.V."/>
            <person name="Szabo L.J."/>
            <person name="Martin F."/>
        </authorList>
    </citation>
    <scope>NUCLEOTIDE SEQUENCE [LARGE SCALE GENOMIC DNA]</scope>
    <source>
        <strain evidence="9">98AG31 / pathotype 3-4-7</strain>
    </source>
</reference>
<evidence type="ECO:0000259" key="7">
    <source>
        <dbReference type="Pfam" id="PF01764"/>
    </source>
</evidence>
<dbReference type="InterPro" id="IPR051218">
    <property type="entry name" value="Sec_MonoDiacylglyc_Lipase"/>
</dbReference>
<dbReference type="InParanoid" id="F4R853"/>
<dbReference type="InterPro" id="IPR002921">
    <property type="entry name" value="Fungal_lipase-type"/>
</dbReference>
<organism evidence="9">
    <name type="scientific">Melampsora larici-populina (strain 98AG31 / pathotype 3-4-7)</name>
    <name type="common">Poplar leaf rust fungus</name>
    <dbReference type="NCBI Taxonomy" id="747676"/>
    <lineage>
        <taxon>Eukaryota</taxon>
        <taxon>Fungi</taxon>
        <taxon>Dikarya</taxon>
        <taxon>Basidiomycota</taxon>
        <taxon>Pucciniomycotina</taxon>
        <taxon>Pucciniomycetes</taxon>
        <taxon>Pucciniales</taxon>
        <taxon>Melampsoraceae</taxon>
        <taxon>Melampsora</taxon>
    </lineage>
</organism>
<feature type="compositionally biased region" description="Polar residues" evidence="5">
    <location>
        <begin position="588"/>
        <end position="600"/>
    </location>
</feature>
<dbReference type="SUPFAM" id="SSF53474">
    <property type="entry name" value="alpha/beta-Hydrolases"/>
    <property type="match status" value="1"/>
</dbReference>
<feature type="region of interest" description="Disordered" evidence="5">
    <location>
        <begin position="583"/>
        <end position="635"/>
    </location>
</feature>
<keyword evidence="1" id="KW-1015">Disulfide bond</keyword>
<evidence type="ECO:0000256" key="3">
    <source>
        <dbReference type="ARBA" id="ARBA00047591"/>
    </source>
</evidence>
<evidence type="ECO:0000256" key="6">
    <source>
        <dbReference type="SAM" id="Phobius"/>
    </source>
</evidence>